<sequence length="437" mass="45991">MQTGPFRRVGVTLLTAAIGASFTVATASAAPALERPPFYEPPAELPAENGDIVRSEPSEYFLDPLKTVPVDANVQRMMYKSSGRGGEPIAVTGTVITPNGEWTGDGERPVVGFSAGTQGMADRCAPSRQLANGTEYEGFFIKAMLSKGYAVALTDYEGLGTPGVHTYVNREVTGNAVLDSVRAAQNLPESTLPDNGPVVLYGYSQGGGGVSSAAELAPAYAPELDLRGVAGGAVPAELGGVAENLDGGLYAAFLGYALSGLASGYDLDLEPVLNEEGEQYRQEIEDSCLLDAVPNFAFTRSADLTEDGRPLTDSLDEAPFKDAVAEQRIGNGKPEVPVLLTQSLLDDVIPFEQTKTLAADWCAQGADVQFAPNLAPTHVGGAVANFPRAFQWIDDRLAGEETSPNCGNIDQAPADPAVPYDEQAPLLPQLTDRILKP</sequence>
<dbReference type="PANTHER" id="PTHR34853:SF1">
    <property type="entry name" value="LIPASE 5"/>
    <property type="match status" value="1"/>
</dbReference>
<feature type="signal peptide" evidence="1">
    <location>
        <begin position="1"/>
        <end position="29"/>
    </location>
</feature>
<dbReference type="InterPro" id="IPR029058">
    <property type="entry name" value="AB_hydrolase_fold"/>
</dbReference>
<organism evidence="2 3">
    <name type="scientific">Allosaccharopolyspora coralli</name>
    <dbReference type="NCBI Taxonomy" id="2665642"/>
    <lineage>
        <taxon>Bacteria</taxon>
        <taxon>Bacillati</taxon>
        <taxon>Actinomycetota</taxon>
        <taxon>Actinomycetes</taxon>
        <taxon>Pseudonocardiales</taxon>
        <taxon>Pseudonocardiaceae</taxon>
        <taxon>Allosaccharopolyspora</taxon>
    </lineage>
</organism>
<dbReference type="PANTHER" id="PTHR34853">
    <property type="match status" value="1"/>
</dbReference>
<dbReference type="InterPro" id="IPR005152">
    <property type="entry name" value="Lipase_secreted"/>
</dbReference>
<dbReference type="KEGG" id="sace:GIY23_17140"/>
<proteinExistence type="predicted"/>
<protein>
    <submittedName>
        <fullName evidence="2">Lipase</fullName>
    </submittedName>
</protein>
<evidence type="ECO:0000313" key="2">
    <source>
        <dbReference type="EMBL" id="QGK71016.1"/>
    </source>
</evidence>
<dbReference type="PIRSF" id="PIRSF029171">
    <property type="entry name" value="Esterase_LipA"/>
    <property type="match status" value="1"/>
</dbReference>
<dbReference type="RefSeq" id="WP_154077593.1">
    <property type="nucleotide sequence ID" value="NZ_CP045929.1"/>
</dbReference>
<keyword evidence="1" id="KW-0732">Signal</keyword>
<dbReference type="SUPFAM" id="SSF53474">
    <property type="entry name" value="alpha/beta-Hydrolases"/>
    <property type="match status" value="1"/>
</dbReference>
<evidence type="ECO:0000313" key="3">
    <source>
        <dbReference type="Proteomes" id="UP000371041"/>
    </source>
</evidence>
<keyword evidence="3" id="KW-1185">Reference proteome</keyword>
<dbReference type="Pfam" id="PF03583">
    <property type="entry name" value="LIP"/>
    <property type="match status" value="1"/>
</dbReference>
<dbReference type="Proteomes" id="UP000371041">
    <property type="component" value="Chromosome"/>
</dbReference>
<feature type="chain" id="PRO_5024401945" evidence="1">
    <location>
        <begin position="30"/>
        <end position="437"/>
    </location>
</feature>
<dbReference type="EMBL" id="CP045929">
    <property type="protein sequence ID" value="QGK71016.1"/>
    <property type="molecule type" value="Genomic_DNA"/>
</dbReference>
<reference evidence="3" key="1">
    <citation type="submission" date="2019-11" db="EMBL/GenBank/DDBJ databases">
        <title>The complete genome sequence of Saccharopolyspora sp. E2A.</title>
        <authorList>
            <person name="Zhang G."/>
        </authorList>
    </citation>
    <scope>NUCLEOTIDE SEQUENCE [LARGE SCALE GENOMIC DNA]</scope>
    <source>
        <strain evidence="3">E2A</strain>
    </source>
</reference>
<dbReference type="AlphaFoldDB" id="A0A5Q3QCD0"/>
<evidence type="ECO:0000256" key="1">
    <source>
        <dbReference type="SAM" id="SignalP"/>
    </source>
</evidence>
<name>A0A5Q3QCD0_9PSEU</name>
<gene>
    <name evidence="2" type="ORF">GIY23_17140</name>
</gene>
<dbReference type="Gene3D" id="1.10.260.130">
    <property type="match status" value="1"/>
</dbReference>
<dbReference type="GO" id="GO:0016042">
    <property type="term" value="P:lipid catabolic process"/>
    <property type="evidence" value="ECO:0007669"/>
    <property type="project" value="InterPro"/>
</dbReference>
<dbReference type="GO" id="GO:0004806">
    <property type="term" value="F:triacylglycerol lipase activity"/>
    <property type="evidence" value="ECO:0007669"/>
    <property type="project" value="InterPro"/>
</dbReference>
<dbReference type="Gene3D" id="3.40.50.1820">
    <property type="entry name" value="alpha/beta hydrolase"/>
    <property type="match status" value="1"/>
</dbReference>
<accession>A0A5Q3QCD0</accession>